<reference evidence="7" key="1">
    <citation type="submission" date="2021-03" db="EMBL/GenBank/DDBJ databases">
        <authorList>
            <person name="Tran Van P."/>
        </authorList>
    </citation>
    <scope>NUCLEOTIDE SEQUENCE</scope>
</reference>
<evidence type="ECO:0000256" key="2">
    <source>
        <dbReference type="ARBA" id="ARBA00022692"/>
    </source>
</evidence>
<evidence type="ECO:0000256" key="5">
    <source>
        <dbReference type="SAM" id="MobiDB-lite"/>
    </source>
</evidence>
<accession>A0ABN7NGN5</accession>
<dbReference type="Gene3D" id="1.20.1540.10">
    <property type="entry name" value="Rhomboid-like"/>
    <property type="match status" value="1"/>
</dbReference>
<feature type="transmembrane region" description="Helical" evidence="6">
    <location>
        <begin position="185"/>
        <end position="203"/>
    </location>
</feature>
<keyword evidence="4 6" id="KW-0472">Membrane</keyword>
<feature type="compositionally biased region" description="Basic and acidic residues" evidence="5">
    <location>
        <begin position="394"/>
        <end position="406"/>
    </location>
</feature>
<feature type="region of interest" description="Disordered" evidence="5">
    <location>
        <begin position="356"/>
        <end position="406"/>
    </location>
</feature>
<keyword evidence="3 6" id="KW-1133">Transmembrane helix</keyword>
<comment type="caution">
    <text evidence="7">The sequence shown here is derived from an EMBL/GenBank/DDBJ whole genome shotgun (WGS) entry which is preliminary data.</text>
</comment>
<dbReference type="Proteomes" id="UP001153148">
    <property type="component" value="Unassembled WGS sequence"/>
</dbReference>
<dbReference type="PANTHER" id="PTHR13377:SF3">
    <property type="entry name" value="TRANSMEMBRANE PROTEIN 115"/>
    <property type="match status" value="1"/>
</dbReference>
<sequence length="406" mass="45192">KGEGGGYTQGRNKESGREHRVLLPVWVECKVPDDSGGTPRSSLDEKRVDPSEETSKTKVQPPKTTCFCQLVEAIKHFRADNSIYAGYLLSFSSEAIRVLSVTPGYILPPAFWIWTAFTYCFLEIHFWEICVDIITVGLCGKLIEPLWGALEMMTFFAIVNIGVAVLSAFFYLILYMCTFNTDLLFTVHIHGLAGYIAGVSVAVKQIMPDHLIIKTPLGKLTNRNVPLTVFFLSLIFWLVGLLEGTYPTMFLSGLLISWTYLRFYQRHSNGTRGDLADNFTFASFFPNVLQPPVAVLGNTVHGFLVRLGICRRIVRKFNLAAPAGITISLPGIDPHDMERRRQIALKALSERLSKVEPLPAPGPVSWEPAPPTSEHSVEISMPSEEPTTVLPTSTDRKIVETELAKT</sequence>
<feature type="non-terminal residue" evidence="7">
    <location>
        <position position="1"/>
    </location>
</feature>
<dbReference type="EMBL" id="CAJPIN010001918">
    <property type="protein sequence ID" value="CAG2054955.1"/>
    <property type="molecule type" value="Genomic_DNA"/>
</dbReference>
<proteinExistence type="predicted"/>
<evidence type="ECO:0000256" key="1">
    <source>
        <dbReference type="ARBA" id="ARBA00004141"/>
    </source>
</evidence>
<dbReference type="SMART" id="SM01160">
    <property type="entry name" value="DUF1751"/>
    <property type="match status" value="1"/>
</dbReference>
<evidence type="ECO:0000256" key="3">
    <source>
        <dbReference type="ARBA" id="ARBA00022989"/>
    </source>
</evidence>
<evidence type="ECO:0000313" key="7">
    <source>
        <dbReference type="EMBL" id="CAG2054955.1"/>
    </source>
</evidence>
<keyword evidence="2 6" id="KW-0812">Transmembrane</keyword>
<feature type="region of interest" description="Disordered" evidence="5">
    <location>
        <begin position="30"/>
        <end position="59"/>
    </location>
</feature>
<dbReference type="SUPFAM" id="SSF144091">
    <property type="entry name" value="Rhomboid-like"/>
    <property type="match status" value="1"/>
</dbReference>
<evidence type="ECO:0000256" key="4">
    <source>
        <dbReference type="ARBA" id="ARBA00023136"/>
    </source>
</evidence>
<feature type="transmembrane region" description="Helical" evidence="6">
    <location>
        <begin position="152"/>
        <end position="173"/>
    </location>
</feature>
<evidence type="ECO:0000256" key="6">
    <source>
        <dbReference type="SAM" id="Phobius"/>
    </source>
</evidence>
<dbReference type="InterPro" id="IPR035952">
    <property type="entry name" value="Rhomboid-like_sf"/>
</dbReference>
<name>A0ABN7NGN5_TIMPD</name>
<protein>
    <recommendedName>
        <fullName evidence="9">Transmembrane protein 115</fullName>
    </recommendedName>
</protein>
<comment type="subcellular location">
    <subcellularLocation>
        <location evidence="1">Membrane</location>
        <topology evidence="1">Multi-pass membrane protein</topology>
    </subcellularLocation>
</comment>
<gene>
    <name evidence="7" type="ORF">TPAB3V08_LOCUS1971</name>
</gene>
<dbReference type="PANTHER" id="PTHR13377">
    <property type="entry name" value="PLACENTAL PROTEIN 6"/>
    <property type="match status" value="1"/>
</dbReference>
<feature type="transmembrane region" description="Helical" evidence="6">
    <location>
        <begin position="224"/>
        <end position="242"/>
    </location>
</feature>
<keyword evidence="8" id="KW-1185">Reference proteome</keyword>
<dbReference type="InterPro" id="IPR013861">
    <property type="entry name" value="TMEM115/Pdh1/Rbl19"/>
</dbReference>
<evidence type="ECO:0008006" key="9">
    <source>
        <dbReference type="Google" id="ProtNLM"/>
    </source>
</evidence>
<feature type="compositionally biased region" description="Basic and acidic residues" evidence="5">
    <location>
        <begin position="42"/>
        <end position="56"/>
    </location>
</feature>
<evidence type="ECO:0000313" key="8">
    <source>
        <dbReference type="Proteomes" id="UP001153148"/>
    </source>
</evidence>
<dbReference type="Pfam" id="PF08551">
    <property type="entry name" value="DUF1751"/>
    <property type="match status" value="1"/>
</dbReference>
<organism evidence="7 8">
    <name type="scientific">Timema podura</name>
    <name type="common">Walking stick</name>
    <dbReference type="NCBI Taxonomy" id="61482"/>
    <lineage>
        <taxon>Eukaryota</taxon>
        <taxon>Metazoa</taxon>
        <taxon>Ecdysozoa</taxon>
        <taxon>Arthropoda</taxon>
        <taxon>Hexapoda</taxon>
        <taxon>Insecta</taxon>
        <taxon>Pterygota</taxon>
        <taxon>Neoptera</taxon>
        <taxon>Polyneoptera</taxon>
        <taxon>Phasmatodea</taxon>
        <taxon>Timematodea</taxon>
        <taxon>Timematoidea</taxon>
        <taxon>Timematidae</taxon>
        <taxon>Timema</taxon>
    </lineage>
</organism>